<evidence type="ECO:0000313" key="6">
    <source>
        <dbReference type="Proteomes" id="UP000470082"/>
    </source>
</evidence>
<dbReference type="GO" id="GO:0009317">
    <property type="term" value="C:acetyl-CoA carboxylase complex"/>
    <property type="evidence" value="ECO:0007669"/>
    <property type="project" value="InterPro"/>
</dbReference>
<gene>
    <name evidence="5" type="ORF">FYJ50_06605</name>
</gene>
<organism evidence="5 6">
    <name type="scientific">Floccifex porci</name>
    <dbReference type="NCBI Taxonomy" id="2606629"/>
    <lineage>
        <taxon>Bacteria</taxon>
        <taxon>Bacillati</taxon>
        <taxon>Bacillota</taxon>
        <taxon>Erysipelotrichia</taxon>
        <taxon>Erysipelotrichales</taxon>
        <taxon>Erysipelotrichaceae</taxon>
        <taxon>Floccifex</taxon>
    </lineage>
</organism>
<keyword evidence="2 3" id="KW-0092">Biotin</keyword>
<dbReference type="EMBL" id="VUMM01000012">
    <property type="protein sequence ID" value="MSS01766.1"/>
    <property type="molecule type" value="Genomic_DNA"/>
</dbReference>
<evidence type="ECO:0000256" key="3">
    <source>
        <dbReference type="RuleBase" id="RU364072"/>
    </source>
</evidence>
<dbReference type="InterPro" id="IPR000089">
    <property type="entry name" value="Biotin_lipoyl"/>
</dbReference>
<dbReference type="GO" id="GO:0003989">
    <property type="term" value="F:acetyl-CoA carboxylase activity"/>
    <property type="evidence" value="ECO:0007669"/>
    <property type="project" value="InterPro"/>
</dbReference>
<comment type="pathway">
    <text evidence="3">Lipid metabolism; fatty acid biosynthesis.</text>
</comment>
<keyword evidence="3" id="KW-0276">Fatty acid metabolism</keyword>
<evidence type="ECO:0000313" key="5">
    <source>
        <dbReference type="EMBL" id="MSS01766.1"/>
    </source>
</evidence>
<dbReference type="Proteomes" id="UP000470082">
    <property type="component" value="Unassembled WGS sequence"/>
</dbReference>
<dbReference type="RefSeq" id="WP_154460346.1">
    <property type="nucleotide sequence ID" value="NZ_VUMM01000012.1"/>
</dbReference>
<evidence type="ECO:0000256" key="2">
    <source>
        <dbReference type="ARBA" id="ARBA00023267"/>
    </source>
</evidence>
<dbReference type="InterPro" id="IPR001249">
    <property type="entry name" value="AcCoA_biotinCC"/>
</dbReference>
<dbReference type="InterPro" id="IPR011053">
    <property type="entry name" value="Single_hybrid_motif"/>
</dbReference>
<dbReference type="GO" id="GO:0006633">
    <property type="term" value="P:fatty acid biosynthetic process"/>
    <property type="evidence" value="ECO:0007669"/>
    <property type="project" value="UniProtKB-UniPathway"/>
</dbReference>
<reference evidence="5 6" key="1">
    <citation type="submission" date="2019-08" db="EMBL/GenBank/DDBJ databases">
        <title>In-depth cultivation of the pig gut microbiome towards novel bacterial diversity and tailored functional studies.</title>
        <authorList>
            <person name="Wylensek D."/>
            <person name="Hitch T.C.A."/>
            <person name="Clavel T."/>
        </authorList>
    </citation>
    <scope>NUCLEOTIDE SEQUENCE [LARGE SCALE GENOMIC DNA]</scope>
    <source>
        <strain evidence="5 6">LKV-178-WT-2G</strain>
    </source>
</reference>
<protein>
    <recommendedName>
        <fullName evidence="1 3">Biotin carboxyl carrier protein of acetyl-CoA carboxylase</fullName>
    </recommendedName>
</protein>
<evidence type="ECO:0000256" key="1">
    <source>
        <dbReference type="ARBA" id="ARBA00017562"/>
    </source>
</evidence>
<keyword evidence="3" id="KW-0444">Lipid biosynthesis</keyword>
<comment type="function">
    <text evidence="3">This protein is a component of the acetyl coenzyme A carboxylase complex; first, biotin carboxylase catalyzes the carboxylation of the carrier protein and then the transcarboxylase transfers the carboxyl group to form malonyl-CoA.</text>
</comment>
<dbReference type="AlphaFoldDB" id="A0A7X2N3I1"/>
<dbReference type="UniPathway" id="UPA00094"/>
<comment type="caution">
    <text evidence="5">The sequence shown here is derived from an EMBL/GenBank/DDBJ whole genome shotgun (WGS) entry which is preliminary data.</text>
</comment>
<dbReference type="CDD" id="cd06850">
    <property type="entry name" value="biotinyl_domain"/>
    <property type="match status" value="1"/>
</dbReference>
<keyword evidence="6" id="KW-1185">Reference proteome</keyword>
<dbReference type="PANTHER" id="PTHR45266">
    <property type="entry name" value="OXALOACETATE DECARBOXYLASE ALPHA CHAIN"/>
    <property type="match status" value="1"/>
</dbReference>
<keyword evidence="3" id="KW-0443">Lipid metabolism</keyword>
<dbReference type="PANTHER" id="PTHR45266:SF3">
    <property type="entry name" value="OXALOACETATE DECARBOXYLASE ALPHA CHAIN"/>
    <property type="match status" value="1"/>
</dbReference>
<dbReference type="InterPro" id="IPR050709">
    <property type="entry name" value="Biotin_Carboxyl_Carrier/Decarb"/>
</dbReference>
<dbReference type="Gene3D" id="2.40.50.100">
    <property type="match status" value="1"/>
</dbReference>
<feature type="domain" description="Lipoyl-binding" evidence="4">
    <location>
        <begin position="1"/>
        <end position="74"/>
    </location>
</feature>
<keyword evidence="3" id="KW-0275">Fatty acid biosynthesis</keyword>
<name>A0A7X2N3I1_9FIRM</name>
<accession>A0A7X2N3I1</accession>
<evidence type="ECO:0000259" key="4">
    <source>
        <dbReference type="PROSITE" id="PS50968"/>
    </source>
</evidence>
<sequence>MNSPLVGTFYVAIKPGEKPLVQVGQRVKTGDVICIIEAMKSMNELKANQEGEILEILVKDGQMMEYDQLLFVLGD</sequence>
<proteinExistence type="predicted"/>
<dbReference type="PROSITE" id="PS50968">
    <property type="entry name" value="BIOTINYL_LIPOYL"/>
    <property type="match status" value="1"/>
</dbReference>
<dbReference type="Pfam" id="PF00364">
    <property type="entry name" value="Biotin_lipoyl"/>
    <property type="match status" value="1"/>
</dbReference>
<dbReference type="PRINTS" id="PR01071">
    <property type="entry name" value="ACOABIOTINCC"/>
</dbReference>
<dbReference type="SUPFAM" id="SSF51230">
    <property type="entry name" value="Single hybrid motif"/>
    <property type="match status" value="1"/>
</dbReference>